<dbReference type="SUPFAM" id="SSF48179">
    <property type="entry name" value="6-phosphogluconate dehydrogenase C-terminal domain-like"/>
    <property type="match status" value="1"/>
</dbReference>
<evidence type="ECO:0000256" key="1">
    <source>
        <dbReference type="ARBA" id="ARBA00009463"/>
    </source>
</evidence>
<evidence type="ECO:0000313" key="6">
    <source>
        <dbReference type="EMBL" id="OAQ63740.1"/>
    </source>
</evidence>
<accession>A0A179FEL0</accession>
<evidence type="ECO:0000259" key="5">
    <source>
        <dbReference type="Pfam" id="PF02737"/>
    </source>
</evidence>
<feature type="coiled-coil region" evidence="3">
    <location>
        <begin position="292"/>
        <end position="319"/>
    </location>
</feature>
<dbReference type="SUPFAM" id="SSF51735">
    <property type="entry name" value="NAD(P)-binding Rossmann-fold domains"/>
    <property type="match status" value="1"/>
</dbReference>
<dbReference type="InterPro" id="IPR013328">
    <property type="entry name" value="6PGD_dom2"/>
</dbReference>
<sequence length="323" mass="35093">MAIRTIGVVGTGVIGASWTGLFLAHGLRVLVSDPAPKAEKKLAEHLQAIWPTLKTLGLSSNASLSNYQFVGTNLGKYYADVDFIQENAPERVDLKTKLLGEIDAATRPDVVIASSSSGIPSSNFIQKCYKNPGRVLIGHPFNPPHLMPLVEVVPHPTTDKATTDTAVAFYRSLGRRPVVIRKEIPGFAANRLQAVLCNEAYSLVSRGVMSAQDLDTCMTSSLGPRWAVTGPFMSNAMGGGGGSDGFAHVLQHLGPAVQKWLDDIQNNRFIWSKENLGALSASVAEELHGRDANELEQERDELLVKLLHLKREKEEQNRAMDSS</sequence>
<proteinExistence type="inferred from homology"/>
<dbReference type="PANTHER" id="PTHR48075:SF1">
    <property type="entry name" value="LAMBDA-CRYSTALLIN HOMOLOG"/>
    <property type="match status" value="1"/>
</dbReference>
<name>A0A179FEL0_PURLI</name>
<reference evidence="6 7" key="1">
    <citation type="submission" date="2016-01" db="EMBL/GenBank/DDBJ databases">
        <title>Biosynthesis of antibiotic leucinostatins and their inhibition on Phytophthora in bio-control Purpureocillium lilacinum.</title>
        <authorList>
            <person name="Wang G."/>
            <person name="Liu Z."/>
            <person name="Lin R."/>
            <person name="Li E."/>
            <person name="Mao Z."/>
            <person name="Ling J."/>
            <person name="Yin W."/>
            <person name="Xie B."/>
        </authorList>
    </citation>
    <scope>NUCLEOTIDE SEQUENCE [LARGE SCALE GENOMIC DNA]</scope>
    <source>
        <strain evidence="6">PLBJ-1</strain>
    </source>
</reference>
<comment type="similarity">
    <text evidence="1">Belongs to the 3-hydroxyacyl-CoA dehydrogenase family.</text>
</comment>
<feature type="domain" description="3-hydroxyacyl-CoA dehydrogenase C-terminal" evidence="4">
    <location>
        <begin position="186"/>
        <end position="231"/>
    </location>
</feature>
<keyword evidence="2" id="KW-0560">Oxidoreductase</keyword>
<dbReference type="GO" id="GO:0050104">
    <property type="term" value="F:L-gulonate 3-dehydrogenase activity"/>
    <property type="evidence" value="ECO:0007669"/>
    <property type="project" value="TreeGrafter"/>
</dbReference>
<dbReference type="InterPro" id="IPR006108">
    <property type="entry name" value="3HC_DH_C"/>
</dbReference>
<dbReference type="Gene3D" id="1.10.1040.10">
    <property type="entry name" value="N-(1-d-carboxylethyl)-l-norvaline Dehydrogenase, domain 2"/>
    <property type="match status" value="1"/>
</dbReference>
<dbReference type="InterPro" id="IPR036291">
    <property type="entry name" value="NAD(P)-bd_dom_sf"/>
</dbReference>
<dbReference type="InterPro" id="IPR006176">
    <property type="entry name" value="3-OHacyl-CoA_DH_NAD-bd"/>
</dbReference>
<keyword evidence="3" id="KW-0175">Coiled coil</keyword>
<dbReference type="AlphaFoldDB" id="A0A179FEL0"/>
<dbReference type="InterPro" id="IPR008927">
    <property type="entry name" value="6-PGluconate_DH-like_C_sf"/>
</dbReference>
<evidence type="ECO:0000256" key="2">
    <source>
        <dbReference type="ARBA" id="ARBA00023002"/>
    </source>
</evidence>
<dbReference type="GO" id="GO:0070403">
    <property type="term" value="F:NAD+ binding"/>
    <property type="evidence" value="ECO:0007669"/>
    <property type="project" value="InterPro"/>
</dbReference>
<feature type="domain" description="3-hydroxyacyl-CoA dehydrogenase NAD binding" evidence="5">
    <location>
        <begin position="5"/>
        <end position="183"/>
    </location>
</feature>
<comment type="caution">
    <text evidence="6">The sequence shown here is derived from an EMBL/GenBank/DDBJ whole genome shotgun (WGS) entry which is preliminary data.</text>
</comment>
<protein>
    <submittedName>
        <fullName evidence="6">3-hydroxyacyl-CoA dehyrogenase</fullName>
    </submittedName>
</protein>
<dbReference type="EMBL" id="LSBH01000020">
    <property type="protein sequence ID" value="OAQ63740.1"/>
    <property type="molecule type" value="Genomic_DNA"/>
</dbReference>
<evidence type="ECO:0000313" key="7">
    <source>
        <dbReference type="Proteomes" id="UP000078240"/>
    </source>
</evidence>
<evidence type="ECO:0000259" key="4">
    <source>
        <dbReference type="Pfam" id="PF00725"/>
    </source>
</evidence>
<dbReference type="PANTHER" id="PTHR48075">
    <property type="entry name" value="3-HYDROXYACYL-COA DEHYDROGENASE FAMILY PROTEIN"/>
    <property type="match status" value="1"/>
</dbReference>
<organism evidence="6 7">
    <name type="scientific">Purpureocillium lilacinum</name>
    <name type="common">Paecilomyces lilacinus</name>
    <dbReference type="NCBI Taxonomy" id="33203"/>
    <lineage>
        <taxon>Eukaryota</taxon>
        <taxon>Fungi</taxon>
        <taxon>Dikarya</taxon>
        <taxon>Ascomycota</taxon>
        <taxon>Pezizomycotina</taxon>
        <taxon>Sordariomycetes</taxon>
        <taxon>Hypocreomycetidae</taxon>
        <taxon>Hypocreales</taxon>
        <taxon>Ophiocordycipitaceae</taxon>
        <taxon>Purpureocillium</taxon>
    </lineage>
</organism>
<dbReference type="Pfam" id="PF00725">
    <property type="entry name" value="3HCDH"/>
    <property type="match status" value="1"/>
</dbReference>
<evidence type="ECO:0000256" key="3">
    <source>
        <dbReference type="SAM" id="Coils"/>
    </source>
</evidence>
<dbReference type="Gene3D" id="3.40.50.720">
    <property type="entry name" value="NAD(P)-binding Rossmann-like Domain"/>
    <property type="match status" value="1"/>
</dbReference>
<dbReference type="Proteomes" id="UP000078240">
    <property type="component" value="Unassembled WGS sequence"/>
</dbReference>
<dbReference type="GO" id="GO:0006631">
    <property type="term" value="P:fatty acid metabolic process"/>
    <property type="evidence" value="ECO:0007669"/>
    <property type="project" value="InterPro"/>
</dbReference>
<dbReference type="Pfam" id="PF02737">
    <property type="entry name" value="3HCDH_N"/>
    <property type="match status" value="1"/>
</dbReference>
<gene>
    <name evidence="6" type="ORF">VFPBJ_11338</name>
</gene>